<organism evidence="8 9">
    <name type="scientific">Ornithorhynchus anatinus</name>
    <name type="common">Duckbill platypus</name>
    <dbReference type="NCBI Taxonomy" id="9258"/>
    <lineage>
        <taxon>Eukaryota</taxon>
        <taxon>Metazoa</taxon>
        <taxon>Chordata</taxon>
        <taxon>Craniata</taxon>
        <taxon>Vertebrata</taxon>
        <taxon>Euteleostomi</taxon>
        <taxon>Mammalia</taxon>
        <taxon>Monotremata</taxon>
        <taxon>Ornithorhynchidae</taxon>
        <taxon>Ornithorhynchus</taxon>
    </lineage>
</organism>
<keyword evidence="2 7" id="KW-0732">Signal</keyword>
<feature type="region of interest" description="Disordered" evidence="5">
    <location>
        <begin position="257"/>
        <end position="333"/>
    </location>
</feature>
<feature type="signal peptide" evidence="7">
    <location>
        <begin position="1"/>
        <end position="24"/>
    </location>
</feature>
<sequence>MSWRSSVFALSLVVALLSVRDAASQGKDVLVALGRDFSLEIEGFSLTKDMDVNWYKNEDLIAKAEANQKPRYFSMCKIRCLLNPNGTLRVKNLTQEDGHKFTIQIFNKIGTLLKEQSLTLKPKEPVSKPNITMNCTTGNLICRVTAGWAPWMKILVNNKLVAGPVQNRYLLSSTLKEFGSLTVICYAWNNVSSSQTLVSLCSDSEVKVDIFLILSACGAGIILVAFLTLLVACVRQRRRDQRDQSDDKKLEMAIQRFPVERKLPQPPNNQPQAHPQRQPRKLPPIPENCSQITGRPLPRPPPPPTPPPAQKGEVITLPSNPRSPGQMPQQSPP</sequence>
<dbReference type="FunCoup" id="A0A6I8MXJ4">
    <property type="interactions" value="286"/>
</dbReference>
<accession>A0A6I8MXJ4</accession>
<evidence type="ECO:0000256" key="2">
    <source>
        <dbReference type="ARBA" id="ARBA00022729"/>
    </source>
</evidence>
<keyword evidence="3 6" id="KW-0472">Membrane</keyword>
<dbReference type="PANTHER" id="PTHR12080:SF54">
    <property type="entry name" value="T-CELL SURFACE ANTIGEN CD2"/>
    <property type="match status" value="1"/>
</dbReference>
<dbReference type="GO" id="GO:0005102">
    <property type="term" value="F:signaling receptor binding"/>
    <property type="evidence" value="ECO:0000318"/>
    <property type="project" value="GO_Central"/>
</dbReference>
<dbReference type="InParanoid" id="A0A6I8MXJ4"/>
<feature type="compositionally biased region" description="Pro residues" evidence="5">
    <location>
        <begin position="297"/>
        <end position="309"/>
    </location>
</feature>
<dbReference type="GO" id="GO:0030101">
    <property type="term" value="P:natural killer cell activation"/>
    <property type="evidence" value="ECO:0000318"/>
    <property type="project" value="GO_Central"/>
</dbReference>
<evidence type="ECO:0000256" key="1">
    <source>
        <dbReference type="ARBA" id="ARBA00004370"/>
    </source>
</evidence>
<keyword evidence="9" id="KW-1185">Reference proteome</keyword>
<dbReference type="OMA" id="DIPNFQM"/>
<evidence type="ECO:0000256" key="7">
    <source>
        <dbReference type="SAM" id="SignalP"/>
    </source>
</evidence>
<dbReference type="Gene3D" id="2.60.40.10">
    <property type="entry name" value="Immunoglobulins"/>
    <property type="match status" value="2"/>
</dbReference>
<dbReference type="SUPFAM" id="SSF48726">
    <property type="entry name" value="Immunoglobulin"/>
    <property type="match status" value="2"/>
</dbReference>
<dbReference type="InterPro" id="IPR015631">
    <property type="entry name" value="CD2/SLAM_rcpt"/>
</dbReference>
<comment type="subcellular location">
    <subcellularLocation>
        <location evidence="1">Membrane</location>
    </subcellularLocation>
</comment>
<protein>
    <recommendedName>
        <fullName evidence="10">Ig-like domain-containing protein</fullName>
    </recommendedName>
</protein>
<dbReference type="AlphaFoldDB" id="A0A6I8MXJ4"/>
<dbReference type="GO" id="GO:0016020">
    <property type="term" value="C:membrane"/>
    <property type="evidence" value="ECO:0007669"/>
    <property type="project" value="UniProtKB-SubCell"/>
</dbReference>
<name>A0A6I8MXJ4_ORNAN</name>
<feature type="transmembrane region" description="Helical" evidence="6">
    <location>
        <begin position="210"/>
        <end position="234"/>
    </location>
</feature>
<dbReference type="Bgee" id="ENSOANG00000046194">
    <property type="expression patterns" value="Expressed in liver and 3 other cell types or tissues"/>
</dbReference>
<evidence type="ECO:0008006" key="10">
    <source>
        <dbReference type="Google" id="ProtNLM"/>
    </source>
</evidence>
<evidence type="ECO:0000313" key="8">
    <source>
        <dbReference type="Ensembl" id="ENSOANP00000033445.1"/>
    </source>
</evidence>
<gene>
    <name evidence="8" type="primary">CD2</name>
</gene>
<evidence type="ECO:0000256" key="5">
    <source>
        <dbReference type="SAM" id="MobiDB-lite"/>
    </source>
</evidence>
<reference evidence="8" key="1">
    <citation type="submission" date="2025-08" db="UniProtKB">
        <authorList>
            <consortium name="Ensembl"/>
        </authorList>
    </citation>
    <scope>IDENTIFICATION</scope>
    <source>
        <strain evidence="8">Glennie</strain>
    </source>
</reference>
<keyword evidence="4" id="KW-0325">Glycoprotein</keyword>
<keyword evidence="6" id="KW-0812">Transmembrane</keyword>
<proteinExistence type="predicted"/>
<feature type="chain" id="PRO_5026337743" description="Ig-like domain-containing protein" evidence="7">
    <location>
        <begin position="25"/>
        <end position="333"/>
    </location>
</feature>
<evidence type="ECO:0000256" key="6">
    <source>
        <dbReference type="SAM" id="Phobius"/>
    </source>
</evidence>
<feature type="compositionally biased region" description="Polar residues" evidence="5">
    <location>
        <begin position="317"/>
        <end position="333"/>
    </location>
</feature>
<dbReference type="PANTHER" id="PTHR12080">
    <property type="entry name" value="SIGNALING LYMPHOCYTIC ACTIVATION MOLECULE"/>
    <property type="match status" value="1"/>
</dbReference>
<dbReference type="Ensembl" id="ENSOANT00000064041.1">
    <property type="protein sequence ID" value="ENSOANP00000033445.1"/>
    <property type="gene ID" value="ENSOANG00000046194.1"/>
</dbReference>
<dbReference type="InterPro" id="IPR013783">
    <property type="entry name" value="Ig-like_fold"/>
</dbReference>
<dbReference type="GeneTree" id="ENSGT01020000230623"/>
<reference evidence="8" key="2">
    <citation type="submission" date="2025-09" db="UniProtKB">
        <authorList>
            <consortium name="Ensembl"/>
        </authorList>
    </citation>
    <scope>IDENTIFICATION</scope>
    <source>
        <strain evidence="8">Glennie</strain>
    </source>
</reference>
<keyword evidence="6" id="KW-1133">Transmembrane helix</keyword>
<dbReference type="InterPro" id="IPR036179">
    <property type="entry name" value="Ig-like_dom_sf"/>
</dbReference>
<dbReference type="GO" id="GO:0006955">
    <property type="term" value="P:immune response"/>
    <property type="evidence" value="ECO:0000318"/>
    <property type="project" value="GO_Central"/>
</dbReference>
<evidence type="ECO:0000256" key="3">
    <source>
        <dbReference type="ARBA" id="ARBA00023136"/>
    </source>
</evidence>
<evidence type="ECO:0000256" key="4">
    <source>
        <dbReference type="ARBA" id="ARBA00023180"/>
    </source>
</evidence>
<dbReference type="GO" id="GO:0098609">
    <property type="term" value="P:cell-cell adhesion"/>
    <property type="evidence" value="ECO:0000318"/>
    <property type="project" value="GO_Central"/>
</dbReference>
<dbReference type="Proteomes" id="UP000002279">
    <property type="component" value="Unplaced"/>
</dbReference>
<evidence type="ECO:0000313" key="9">
    <source>
        <dbReference type="Proteomes" id="UP000002279"/>
    </source>
</evidence>